<dbReference type="Gene3D" id="3.30.870.10">
    <property type="entry name" value="Endonuclease Chain A"/>
    <property type="match status" value="2"/>
</dbReference>
<comment type="function">
    <text evidence="12">Catalyzes the reversible phosphatidyl group transfer from one phosphatidylglycerol molecule to another to form cardiolipin (CL) (diphosphatidylglycerol) and glycerol.</text>
</comment>
<feature type="transmembrane region" description="Helical" evidence="12">
    <location>
        <begin position="44"/>
        <end position="62"/>
    </location>
</feature>
<dbReference type="FunFam" id="3.30.870.10:FF:000014">
    <property type="entry name" value="Cardiolipin synthase"/>
    <property type="match status" value="1"/>
</dbReference>
<dbReference type="Pfam" id="PF13396">
    <property type="entry name" value="PLDc_N"/>
    <property type="match status" value="1"/>
</dbReference>
<evidence type="ECO:0000256" key="1">
    <source>
        <dbReference type="ARBA" id="ARBA00004651"/>
    </source>
</evidence>
<evidence type="ECO:0000256" key="7">
    <source>
        <dbReference type="ARBA" id="ARBA00022989"/>
    </source>
</evidence>
<evidence type="ECO:0000256" key="5">
    <source>
        <dbReference type="ARBA" id="ARBA00022692"/>
    </source>
</evidence>
<feature type="active site" evidence="12">
    <location>
        <position position="228"/>
    </location>
</feature>
<name>A0A1M5QUC3_9FIRM</name>
<evidence type="ECO:0000256" key="3">
    <source>
        <dbReference type="ARBA" id="ARBA00022516"/>
    </source>
</evidence>
<dbReference type="NCBIfam" id="TIGR04265">
    <property type="entry name" value="bac_cardiolipin"/>
    <property type="match status" value="1"/>
</dbReference>
<dbReference type="GO" id="GO:0032049">
    <property type="term" value="P:cardiolipin biosynthetic process"/>
    <property type="evidence" value="ECO:0007669"/>
    <property type="project" value="UniProtKB-UniRule"/>
</dbReference>
<evidence type="ECO:0000259" key="14">
    <source>
        <dbReference type="PROSITE" id="PS50035"/>
    </source>
</evidence>
<feature type="domain" description="PLD phosphodiesterase" evidence="14">
    <location>
        <begin position="420"/>
        <end position="447"/>
    </location>
</feature>
<dbReference type="GO" id="GO:0005886">
    <property type="term" value="C:plasma membrane"/>
    <property type="evidence" value="ECO:0007669"/>
    <property type="project" value="UniProtKB-SubCell"/>
</dbReference>
<keyword evidence="16" id="KW-1185">Reference proteome</keyword>
<evidence type="ECO:0000256" key="4">
    <source>
        <dbReference type="ARBA" id="ARBA00022679"/>
    </source>
</evidence>
<keyword evidence="2 12" id="KW-1003">Cell membrane</keyword>
<dbReference type="InterPro" id="IPR001736">
    <property type="entry name" value="PLipase_D/transphosphatidylase"/>
</dbReference>
<evidence type="ECO:0000256" key="10">
    <source>
        <dbReference type="ARBA" id="ARBA00023209"/>
    </source>
</evidence>
<dbReference type="HAMAP" id="MF_01916">
    <property type="entry name" value="Cardiolipin_synth_Cls"/>
    <property type="match status" value="1"/>
</dbReference>
<feature type="active site" evidence="12">
    <location>
        <position position="425"/>
    </location>
</feature>
<accession>A0A1M5QUC3</accession>
<dbReference type="RefSeq" id="WP_084120343.1">
    <property type="nucleotide sequence ID" value="NZ_BAABCH010000091.1"/>
</dbReference>
<dbReference type="AlphaFoldDB" id="A0A1M5QUC3"/>
<keyword evidence="8 12" id="KW-0443">Lipid metabolism</keyword>
<dbReference type="GO" id="GO:0008808">
    <property type="term" value="F:cardiolipin synthase activity"/>
    <property type="evidence" value="ECO:0007669"/>
    <property type="project" value="UniProtKB-UniRule"/>
</dbReference>
<keyword evidence="10 12" id="KW-0594">Phospholipid biosynthesis</keyword>
<dbReference type="PROSITE" id="PS50035">
    <property type="entry name" value="PLD"/>
    <property type="match status" value="2"/>
</dbReference>
<comment type="subcellular location">
    <subcellularLocation>
        <location evidence="1 12">Cell membrane</location>
        <topology evidence="1 12">Multi-pass membrane protein</topology>
    </subcellularLocation>
</comment>
<dbReference type="CDD" id="cd09110">
    <property type="entry name" value="PLDc_CLS_1"/>
    <property type="match status" value="1"/>
</dbReference>
<dbReference type="EC" id="2.7.8.-" evidence="12 13"/>
<dbReference type="PANTHER" id="PTHR21248">
    <property type="entry name" value="CARDIOLIPIN SYNTHASE"/>
    <property type="match status" value="1"/>
</dbReference>
<feature type="transmembrane region" description="Helical" evidence="12">
    <location>
        <begin position="12"/>
        <end position="32"/>
    </location>
</feature>
<evidence type="ECO:0000256" key="12">
    <source>
        <dbReference type="HAMAP-Rule" id="MF_01916"/>
    </source>
</evidence>
<reference evidence="16" key="1">
    <citation type="submission" date="2016-11" db="EMBL/GenBank/DDBJ databases">
        <authorList>
            <person name="Varghese N."/>
            <person name="Submissions S."/>
        </authorList>
    </citation>
    <scope>NUCLEOTIDE SEQUENCE [LARGE SCALE GENOMIC DNA]</scope>
    <source>
        <strain evidence="16">DSM 2635</strain>
    </source>
</reference>
<feature type="active site" evidence="12">
    <location>
        <position position="427"/>
    </location>
</feature>
<dbReference type="Pfam" id="PF13091">
    <property type="entry name" value="PLDc_2"/>
    <property type="match status" value="2"/>
</dbReference>
<dbReference type="SUPFAM" id="SSF56024">
    <property type="entry name" value="Phospholipase D/nuclease"/>
    <property type="match status" value="2"/>
</dbReference>
<evidence type="ECO:0000256" key="6">
    <source>
        <dbReference type="ARBA" id="ARBA00022737"/>
    </source>
</evidence>
<evidence type="ECO:0000256" key="13">
    <source>
        <dbReference type="NCBIfam" id="TIGR04265"/>
    </source>
</evidence>
<keyword evidence="4 12" id="KW-0808">Transferase</keyword>
<evidence type="ECO:0000313" key="15">
    <source>
        <dbReference type="EMBL" id="SHH17744.1"/>
    </source>
</evidence>
<protein>
    <recommendedName>
        <fullName evidence="12 13">Cardiolipin synthase</fullName>
        <shortName evidence="12">CL synthase</shortName>
        <ecNumber evidence="12 13">2.7.8.-</ecNumber>
    </recommendedName>
</protein>
<dbReference type="InterPro" id="IPR030874">
    <property type="entry name" value="Cardiolipin_synth_Firmi"/>
</dbReference>
<dbReference type="EMBL" id="FQWX01000024">
    <property type="protein sequence ID" value="SHH17744.1"/>
    <property type="molecule type" value="Genomic_DNA"/>
</dbReference>
<organism evidence="15 16">
    <name type="scientific">Asaccharospora irregularis DSM 2635</name>
    <dbReference type="NCBI Taxonomy" id="1121321"/>
    <lineage>
        <taxon>Bacteria</taxon>
        <taxon>Bacillati</taxon>
        <taxon>Bacillota</taxon>
        <taxon>Clostridia</taxon>
        <taxon>Peptostreptococcales</taxon>
        <taxon>Peptostreptococcaceae</taxon>
        <taxon>Asaccharospora</taxon>
    </lineage>
</organism>
<dbReference type="InterPro" id="IPR022924">
    <property type="entry name" value="Cardiolipin_synthase"/>
</dbReference>
<evidence type="ECO:0000256" key="8">
    <source>
        <dbReference type="ARBA" id="ARBA00023098"/>
    </source>
</evidence>
<keyword evidence="9 12" id="KW-0472">Membrane</keyword>
<dbReference type="InterPro" id="IPR027379">
    <property type="entry name" value="CLS_N"/>
</dbReference>
<feature type="domain" description="PLD phosphodiesterase" evidence="14">
    <location>
        <begin position="223"/>
        <end position="250"/>
    </location>
</feature>
<evidence type="ECO:0000256" key="11">
    <source>
        <dbReference type="ARBA" id="ARBA00023264"/>
    </source>
</evidence>
<evidence type="ECO:0000256" key="2">
    <source>
        <dbReference type="ARBA" id="ARBA00022475"/>
    </source>
</evidence>
<keyword evidence="5 12" id="KW-0812">Transmembrane</keyword>
<dbReference type="InterPro" id="IPR025202">
    <property type="entry name" value="PLD-like_dom"/>
</dbReference>
<dbReference type="PANTHER" id="PTHR21248:SF22">
    <property type="entry name" value="PHOSPHOLIPASE D"/>
    <property type="match status" value="1"/>
</dbReference>
<keyword evidence="11 12" id="KW-1208">Phospholipid metabolism</keyword>
<proteinExistence type="inferred from homology"/>
<comment type="catalytic activity">
    <reaction evidence="12">
        <text>2 a 1,2-diacyl-sn-glycero-3-phospho-(1'-sn-glycerol) = a cardiolipin + glycerol</text>
        <dbReference type="Rhea" id="RHEA:31451"/>
        <dbReference type="ChEBI" id="CHEBI:17754"/>
        <dbReference type="ChEBI" id="CHEBI:62237"/>
        <dbReference type="ChEBI" id="CHEBI:64716"/>
    </reaction>
</comment>
<dbReference type="CDD" id="cd09112">
    <property type="entry name" value="PLDc_CLS_2"/>
    <property type="match status" value="1"/>
</dbReference>
<feature type="active site" evidence="12">
    <location>
        <position position="432"/>
    </location>
</feature>
<dbReference type="OrthoDB" id="9762009at2"/>
<comment type="similarity">
    <text evidence="12">Belongs to the phospholipase D family. Cardiolipin synthase subfamily.</text>
</comment>
<sequence>MQSIVFSKTYIYEIIITFIYITNFLTALNLIFREKRNIESTVAWIVVLATMPALGFIIYLCIGRRIGKDNMFRVKEKEDKIIKSNILDTQVKLQDTSSLDPRVNEYKDMIYSLANSNNAHYSDNNEIDIYPDPKDFFESLINELKNAKEYINIQFYIFKDDDIGNKIIDILLEKVNEGVEVRLLYDAVGSRLLSDRSIYKMKKNGIKIGSFFPSFLNLVNFNLNYRNHRKIVVIDGKTGFIGGNNVGDEYLGKDPKFGYWRDTHIKIIGDAVLDLNIRFILDWRYSTHEDLDLSKYFKNLNENIDNSCSCEDNQSTKTNLITKNTGVQIVSSGPDIPELEEIKYGYIKMIQKSRDYLYIQSPYFILDKTFIDTLKIACLSGVDVKIMIPSKPDHPFVYWASYSYAGELLKYGAKVYTYGKDAFLHAKTIVVDDSICSIGTANMDIRSFELNFEVNAFIYSQDIAIEQRTIFENDLKKCTELTCEIYDSRSTLIRFKESVSRLLSPIL</sequence>
<feature type="active site" evidence="12">
    <location>
        <position position="230"/>
    </location>
</feature>
<dbReference type="STRING" id="1121321.SAMN04488530_12412"/>
<keyword evidence="3 12" id="KW-0444">Lipid biosynthesis</keyword>
<evidence type="ECO:0000313" key="16">
    <source>
        <dbReference type="Proteomes" id="UP000243255"/>
    </source>
</evidence>
<evidence type="ECO:0000256" key="9">
    <source>
        <dbReference type="ARBA" id="ARBA00023136"/>
    </source>
</evidence>
<keyword evidence="7 12" id="KW-1133">Transmembrane helix</keyword>
<feature type="active site" evidence="12">
    <location>
        <position position="235"/>
    </location>
</feature>
<gene>
    <name evidence="15" type="ORF">SAMN04488530_12412</name>
</gene>
<keyword evidence="6" id="KW-0677">Repeat</keyword>
<dbReference type="Proteomes" id="UP000243255">
    <property type="component" value="Unassembled WGS sequence"/>
</dbReference>
<dbReference type="SMART" id="SM00155">
    <property type="entry name" value="PLDc"/>
    <property type="match status" value="2"/>
</dbReference>